<dbReference type="NCBIfam" id="NF006964">
    <property type="entry name" value="PRK09440.1-2"/>
    <property type="match status" value="1"/>
</dbReference>
<evidence type="ECO:0000313" key="6">
    <source>
        <dbReference type="EMBL" id="MET3077424.1"/>
    </source>
</evidence>
<protein>
    <submittedName>
        <fullName evidence="6">Valine--pyruvate transaminase</fullName>
        <ecNumber evidence="6">2.6.1.66</ecNumber>
    </submittedName>
</protein>
<comment type="cofactor">
    <cofactor evidence="1">
        <name>pyridoxal 5'-phosphate</name>
        <dbReference type="ChEBI" id="CHEBI:597326"/>
    </cofactor>
</comment>
<dbReference type="InterPro" id="IPR015421">
    <property type="entry name" value="PyrdxlP-dep_Trfase_major"/>
</dbReference>
<evidence type="ECO:0000256" key="1">
    <source>
        <dbReference type="ARBA" id="ARBA00001933"/>
    </source>
</evidence>
<dbReference type="CDD" id="cd00609">
    <property type="entry name" value="AAT_like"/>
    <property type="match status" value="1"/>
</dbReference>
<dbReference type="PANTHER" id="PTHR42790">
    <property type="entry name" value="AMINOTRANSFERASE"/>
    <property type="match status" value="1"/>
</dbReference>
<keyword evidence="2 6" id="KW-0032">Aminotransferase</keyword>
<dbReference type="SUPFAM" id="SSF53383">
    <property type="entry name" value="PLP-dependent transferases"/>
    <property type="match status" value="1"/>
</dbReference>
<comment type="caution">
    <text evidence="6">The sequence shown here is derived from an EMBL/GenBank/DDBJ whole genome shotgun (WGS) entry which is preliminary data.</text>
</comment>
<dbReference type="NCBIfam" id="NF006966">
    <property type="entry name" value="PRK09440.1-4"/>
    <property type="match status" value="1"/>
</dbReference>
<dbReference type="PANTHER" id="PTHR42790:SF4">
    <property type="entry name" value="VALINE--PYRUVATE AMINOTRANSFERASE"/>
    <property type="match status" value="1"/>
</dbReference>
<dbReference type="Gene3D" id="3.40.640.10">
    <property type="entry name" value="Type I PLP-dependent aspartate aminotransferase-like (Major domain)"/>
    <property type="match status" value="1"/>
</dbReference>
<keyword evidence="7" id="KW-1185">Reference proteome</keyword>
<proteinExistence type="predicted"/>
<reference evidence="6 7" key="1">
    <citation type="submission" date="2024-07" db="EMBL/GenBank/DDBJ databases">
        <title>Isolation, whole-genome sequencing, and annotation of five antibiotic-resistant bacteria from environmental samples.</title>
        <authorList>
            <person name="Bedore T."/>
            <person name="Hudson A.O."/>
            <person name="Kumar G."/>
        </authorList>
    </citation>
    <scope>NUCLEOTIDE SEQUENCE [LARGE SCALE GENOMIC DNA]</scope>
    <source>
        <strain evidence="6 7">RIT844</strain>
    </source>
</reference>
<dbReference type="NCBIfam" id="NF006967">
    <property type="entry name" value="PRK09440.1-5"/>
    <property type="match status" value="1"/>
</dbReference>
<feature type="domain" description="Aminotransferase class I/classII large" evidence="5">
    <location>
        <begin position="64"/>
        <end position="404"/>
    </location>
</feature>
<accession>A0ABV2E2B2</accession>
<evidence type="ECO:0000256" key="2">
    <source>
        <dbReference type="ARBA" id="ARBA00022576"/>
    </source>
</evidence>
<gene>
    <name evidence="6" type="ORF">ABXV16_16845</name>
</gene>
<dbReference type="InterPro" id="IPR015424">
    <property type="entry name" value="PyrdxlP-dep_Trfase"/>
</dbReference>
<dbReference type="GO" id="GO:0009042">
    <property type="term" value="F:valine-pyruvate transaminase activity"/>
    <property type="evidence" value="ECO:0007669"/>
    <property type="project" value="UniProtKB-EC"/>
</dbReference>
<dbReference type="InterPro" id="IPR050859">
    <property type="entry name" value="Class-I_PLP-dep_aminotransf"/>
</dbReference>
<evidence type="ECO:0000259" key="5">
    <source>
        <dbReference type="Pfam" id="PF00155"/>
    </source>
</evidence>
<dbReference type="Pfam" id="PF00155">
    <property type="entry name" value="Aminotran_1_2"/>
    <property type="match status" value="1"/>
</dbReference>
<name>A0ABV2E2B2_9GAMM</name>
<organism evidence="6 7">
    <name type="scientific">Pantoea leporis</name>
    <dbReference type="NCBI Taxonomy" id="2933780"/>
    <lineage>
        <taxon>Bacteria</taxon>
        <taxon>Pseudomonadati</taxon>
        <taxon>Pseudomonadota</taxon>
        <taxon>Gammaproteobacteria</taxon>
        <taxon>Enterobacterales</taxon>
        <taxon>Erwiniaceae</taxon>
        <taxon>Pantoea</taxon>
    </lineage>
</organism>
<dbReference type="EMBL" id="JBEWWF010000005">
    <property type="protein sequence ID" value="MET3077424.1"/>
    <property type="molecule type" value="Genomic_DNA"/>
</dbReference>
<keyword evidence="4" id="KW-0663">Pyridoxal phosphate</keyword>
<dbReference type="InterPro" id="IPR004839">
    <property type="entry name" value="Aminotransferase_I/II_large"/>
</dbReference>
<dbReference type="RefSeq" id="WP_354467607.1">
    <property type="nucleotide sequence ID" value="NZ_JBEWWF010000005.1"/>
</dbReference>
<dbReference type="EC" id="2.6.1.66" evidence="6"/>
<keyword evidence="3 6" id="KW-0808">Transferase</keyword>
<evidence type="ECO:0000256" key="4">
    <source>
        <dbReference type="ARBA" id="ARBA00022898"/>
    </source>
</evidence>
<evidence type="ECO:0000313" key="7">
    <source>
        <dbReference type="Proteomes" id="UP001548992"/>
    </source>
</evidence>
<sequence length="415" mass="46102">MSFSQFGDKFTQHSGISRLMEDMGEGLRTSGTIMLGGGNPAQIPAMNDYFNQLLMQMHQDGQLSEALCNYDGPRGKALLLDALAKMLREELGWPLTAQNIALTNGSQSAFFYLFNLFAGRRADGSKKRVLFPLAPEYLGYADAGLEEDLFVSAKPNIELLPEGQFKYHVDFDHLPLNDDVGLICVSRPTNPTGNVITDDELLQLDALAQQHGVPLLIDNAYGVPFPGIIFSEARPLWNPNTILCMSLSKLGLPGARCGIIVADESTITAIGNMNGIISLAPGSIGPAIANEMIVRGDLLRLSQEVIKPFYQAKVSETIAILRRYLPEDRCLIHKPEGAIFLWLWFRDLPISTETLYQRLKARGVLMVPGHFFFPGLEHEWPHTHQCMRMNYVPDAEKIERAVQILAEELEAAFKN</sequence>
<evidence type="ECO:0000256" key="3">
    <source>
        <dbReference type="ARBA" id="ARBA00022679"/>
    </source>
</evidence>
<dbReference type="Proteomes" id="UP001548992">
    <property type="component" value="Unassembled WGS sequence"/>
</dbReference>